<keyword evidence="1" id="KW-0472">Membrane</keyword>
<sequence length="457" mass="51603">MQTVKALYQYSCQSVSKLLFIALLVTFSTISSANTPLSVEDLMQSGALKVSISLKEQSQIVPRQQAILEIELISSHDFSNNMKIDFFNIDNAIVAKSFAKTGFKIEAIEGKEWYIQTKEVALYPLKEGEYNVASIAAEAFINVEGKVVSGKIQTPPYKFNITRPEKLEGIKHYIASSKLEVVREITKQPEQALTIGSAITIKREFHGDNLHGVMLLDLEPIQFDGAQIYEKPANKSDGYDVLDDISQAHLTSSVTLIFQQEGLFKLPAETVLWWDTTKKQLKTVTVPEMSFQVGESTDEIIANVPQKAESQKPTSTSIINWWLVIMISTALLFVLAIMKVIKNNKQIIAAHFNQSTHYKKLVNRYLYAIEHSEHQIALACLYQIADIKHNNNTALKALVKNDEEQATLQLLFTSAYYKKQVTDSISKQRAKALLQTIINKKFETHFFTPVKFDMKLN</sequence>
<feature type="transmembrane region" description="Helical" evidence="1">
    <location>
        <begin position="319"/>
        <end position="338"/>
    </location>
</feature>
<keyword evidence="1" id="KW-1133">Transmembrane helix</keyword>
<evidence type="ECO:0000313" key="3">
    <source>
        <dbReference type="Proteomes" id="UP001301442"/>
    </source>
</evidence>
<dbReference type="EMBL" id="CP136600">
    <property type="protein sequence ID" value="WOH38632.1"/>
    <property type="molecule type" value="Genomic_DNA"/>
</dbReference>
<keyword evidence="1" id="KW-0812">Transmembrane</keyword>
<dbReference type="InterPro" id="IPR025738">
    <property type="entry name" value="BatD"/>
</dbReference>
<accession>A0ABZ0GT75</accession>
<evidence type="ECO:0000313" key="2">
    <source>
        <dbReference type="EMBL" id="WOH38632.1"/>
    </source>
</evidence>
<protein>
    <recommendedName>
        <fullName evidence="4">Protein BatD</fullName>
    </recommendedName>
</protein>
<gene>
    <name evidence="2" type="ORF">RI844_05275</name>
</gene>
<dbReference type="Proteomes" id="UP001301442">
    <property type="component" value="Chromosome"/>
</dbReference>
<name>A0ABZ0GT75_9GAMM</name>
<dbReference type="PANTHER" id="PTHR40940:SF1">
    <property type="entry name" value="PROTEIN BATD"/>
    <property type="match status" value="1"/>
</dbReference>
<proteinExistence type="predicted"/>
<dbReference type="RefSeq" id="WP_348397401.1">
    <property type="nucleotide sequence ID" value="NZ_CP136600.1"/>
</dbReference>
<evidence type="ECO:0008006" key="4">
    <source>
        <dbReference type="Google" id="ProtNLM"/>
    </source>
</evidence>
<keyword evidence="3" id="KW-1185">Reference proteome</keyword>
<evidence type="ECO:0000256" key="1">
    <source>
        <dbReference type="SAM" id="Phobius"/>
    </source>
</evidence>
<organism evidence="2 3">
    <name type="scientific">Thalassotalea fonticola</name>
    <dbReference type="NCBI Taxonomy" id="3065649"/>
    <lineage>
        <taxon>Bacteria</taxon>
        <taxon>Pseudomonadati</taxon>
        <taxon>Pseudomonadota</taxon>
        <taxon>Gammaproteobacteria</taxon>
        <taxon>Alteromonadales</taxon>
        <taxon>Colwelliaceae</taxon>
        <taxon>Thalassotalea</taxon>
    </lineage>
</organism>
<reference evidence="2 3" key="1">
    <citation type="submission" date="2023-09" db="EMBL/GenBank/DDBJ databases">
        <authorList>
            <person name="Qi X."/>
        </authorList>
    </citation>
    <scope>NUCLEOTIDE SEQUENCE [LARGE SCALE GENOMIC DNA]</scope>
    <source>
        <strain evidence="2 3">S1-1</strain>
    </source>
</reference>
<dbReference type="PANTHER" id="PTHR40940">
    <property type="entry name" value="PROTEIN BATD-RELATED"/>
    <property type="match status" value="1"/>
</dbReference>